<protein>
    <recommendedName>
        <fullName evidence="3">GlcNAc-PI de-N-acetylase</fullName>
    </recommendedName>
</protein>
<name>A0A0M4PME7_9GAMM</name>
<dbReference type="OrthoDB" id="9790023at2"/>
<dbReference type="InterPro" id="IPR024078">
    <property type="entry name" value="LmbE-like_dom_sf"/>
</dbReference>
<gene>
    <name evidence="1" type="ORF">SP60_02055</name>
</gene>
<dbReference type="KEGG" id="tho:SP60_02055"/>
<dbReference type="InterPro" id="IPR003737">
    <property type="entry name" value="GlcNAc_PI_deacetylase-related"/>
</dbReference>
<dbReference type="GO" id="GO:0016811">
    <property type="term" value="F:hydrolase activity, acting on carbon-nitrogen (but not peptide) bonds, in linear amides"/>
    <property type="evidence" value="ECO:0007669"/>
    <property type="project" value="TreeGrafter"/>
</dbReference>
<organism evidence="1 2">
    <name type="scientific">Candidatus Thioglobus autotrophicus</name>
    <dbReference type="NCBI Taxonomy" id="1705394"/>
    <lineage>
        <taxon>Bacteria</taxon>
        <taxon>Pseudomonadati</taxon>
        <taxon>Pseudomonadota</taxon>
        <taxon>Gammaproteobacteria</taxon>
        <taxon>Candidatus Pseudothioglobaceae</taxon>
        <taxon>Candidatus Thioglobus</taxon>
    </lineage>
</organism>
<dbReference type="AlphaFoldDB" id="A0A0M4PME7"/>
<evidence type="ECO:0000313" key="1">
    <source>
        <dbReference type="EMBL" id="ALE52129.1"/>
    </source>
</evidence>
<accession>A0A0M4PME7</accession>
<dbReference type="Proteomes" id="UP000058020">
    <property type="component" value="Chromosome"/>
</dbReference>
<proteinExistence type="predicted"/>
<dbReference type="SUPFAM" id="SSF102588">
    <property type="entry name" value="LmbE-like"/>
    <property type="match status" value="1"/>
</dbReference>
<reference evidence="1 2" key="1">
    <citation type="journal article" date="2015" name="Genome Announc.">
        <title>Genome Sequence of 'Candidatus Thioglobus autotrophica' Strain EF1, a Chemoautotroph from the SUP05 Clade of Marine Gammaproteobacteria.</title>
        <authorList>
            <person name="Shah V."/>
            <person name="Morris R.M."/>
        </authorList>
    </citation>
    <scope>NUCLEOTIDE SEQUENCE [LARGE SCALE GENOMIC DNA]</scope>
    <source>
        <strain evidence="1 2">EF1</strain>
    </source>
</reference>
<evidence type="ECO:0008006" key="3">
    <source>
        <dbReference type="Google" id="ProtNLM"/>
    </source>
</evidence>
<evidence type="ECO:0000313" key="2">
    <source>
        <dbReference type="Proteomes" id="UP000058020"/>
    </source>
</evidence>
<dbReference type="RefSeq" id="WP_053951060.1">
    <property type="nucleotide sequence ID" value="NZ_CP010552.1"/>
</dbReference>
<dbReference type="PANTHER" id="PTHR12993">
    <property type="entry name" value="N-ACETYLGLUCOSAMINYL-PHOSPHATIDYLINOSITOL DE-N-ACETYLASE-RELATED"/>
    <property type="match status" value="1"/>
</dbReference>
<dbReference type="EMBL" id="CP010552">
    <property type="protein sequence ID" value="ALE52129.1"/>
    <property type="molecule type" value="Genomic_DNA"/>
</dbReference>
<keyword evidence="2" id="KW-1185">Reference proteome</keyword>
<dbReference type="Gene3D" id="3.40.50.10320">
    <property type="entry name" value="LmbE-like"/>
    <property type="match status" value="1"/>
</dbReference>
<dbReference type="Pfam" id="PF02585">
    <property type="entry name" value="PIG-L"/>
    <property type="match status" value="1"/>
</dbReference>
<dbReference type="PANTHER" id="PTHR12993:SF11">
    <property type="entry name" value="N-ACETYLGLUCOSAMINYL-PHOSPHATIDYLINOSITOL DE-N-ACETYLASE"/>
    <property type="match status" value="1"/>
</dbReference>
<sequence>MNFNNNTRLLVVAAHPDDEVLGCGGTILKAKEAGATVAVLFLGEGISARFPIGKYDSQKFKNQTRQRIKESHCALEILKIDQFQFGDRLCTQFDQYSLLSLVKEIEEYISNFNPTILLTHNESEVNIDHKITYNAVEVACRPTRDSIPKEIYSFEIICSGSFKFNPTFNPNTFVDIEKYWDKKMEAWSCYASENREFPFPRSDKGLHTLAHYRGLENGVKFSEAFRLERGTY</sequence>